<protein>
    <submittedName>
        <fullName evidence="2">Caspase family protein</fullName>
    </submittedName>
</protein>
<comment type="caution">
    <text evidence="2">The sequence shown here is derived from an EMBL/GenBank/DDBJ whole genome shotgun (WGS) entry which is preliminary data.</text>
</comment>
<sequence>MNKHAILIGVNEVPQMDYLSTPRSYAIQMQQWAESQGYITHLFIDKPVEGIPSIECSRGPILEEISNIIEAGTDKIFIYFAGHGFEQTAGNDIWLLPGYIRDSSESISVFLNKVLAYTSGVPHIVFISDTCRSRSSDFNHRSILGNQIIPTLNRVNPRTEVDVLYSTWPGQVSTDIRIEDDNYRSIYSECLLECLHGRVHEVIRNITGIVPTFPAVLSYELNNYLKENVPRLMRDAGSKIQVPMGEVNSRDPYFLSRFGEQEQIDEVGIEYWSEETRPSRDTRNLDEKLDSLTKLKVGPSKSSIKKLVNSFKKDYQFYTMEDFFGRELTGLHVTGINEPLIFSRREVDWENATHDSSPRIFDFNDIDRGGGAIYIVGNRRGNRYYPINVIPGFFTQVVFEKGQVLTVNYFPTSGNAKYEARYYANEVAERKAQIIIAAKNGIFQGTRELAGYLRSYKQLDPTLGLFAAYAYFQKGDFAGVRSVYDFMLNDRQTIVGDIWLLNKLSLGVSQGNYYEEIPLPLLTEGWSYLKMLKDDPHEELSTQLQPGLWTSFNRIGFDYLYNEYNFRHI</sequence>
<evidence type="ECO:0000259" key="1">
    <source>
        <dbReference type="Pfam" id="PF00656"/>
    </source>
</evidence>
<dbReference type="Proteomes" id="UP000326384">
    <property type="component" value="Unassembled WGS sequence"/>
</dbReference>
<gene>
    <name evidence="2" type="ORF">F8D52_06285</name>
</gene>
<organism evidence="2 3">
    <name type="scientific">Chryseobacterium viscerum</name>
    <dbReference type="NCBI Taxonomy" id="1037377"/>
    <lineage>
        <taxon>Bacteria</taxon>
        <taxon>Pseudomonadati</taxon>
        <taxon>Bacteroidota</taxon>
        <taxon>Flavobacteriia</taxon>
        <taxon>Flavobacteriales</taxon>
        <taxon>Weeksellaceae</taxon>
        <taxon>Chryseobacterium group</taxon>
        <taxon>Chryseobacterium</taxon>
    </lineage>
</organism>
<dbReference type="Pfam" id="PF00656">
    <property type="entry name" value="Peptidase_C14"/>
    <property type="match status" value="1"/>
</dbReference>
<dbReference type="InterPro" id="IPR011600">
    <property type="entry name" value="Pept_C14_caspase"/>
</dbReference>
<evidence type="ECO:0000313" key="3">
    <source>
        <dbReference type="Proteomes" id="UP000326384"/>
    </source>
</evidence>
<accession>A0A5N4BSK0</accession>
<dbReference type="InterPro" id="IPR029030">
    <property type="entry name" value="Caspase-like_dom_sf"/>
</dbReference>
<dbReference type="Gene3D" id="3.40.50.1460">
    <property type="match status" value="1"/>
</dbReference>
<dbReference type="RefSeq" id="WP_152289339.1">
    <property type="nucleotide sequence ID" value="NZ_VTPV01000003.1"/>
</dbReference>
<keyword evidence="3" id="KW-1185">Reference proteome</keyword>
<dbReference type="SUPFAM" id="SSF52129">
    <property type="entry name" value="Caspase-like"/>
    <property type="match status" value="1"/>
</dbReference>
<dbReference type="EMBL" id="VTPV01000003">
    <property type="protein sequence ID" value="KAB1231413.1"/>
    <property type="molecule type" value="Genomic_DNA"/>
</dbReference>
<evidence type="ECO:0000313" key="2">
    <source>
        <dbReference type="EMBL" id="KAB1231413.1"/>
    </source>
</evidence>
<feature type="domain" description="Peptidase C14 caspase" evidence="1">
    <location>
        <begin position="3"/>
        <end position="198"/>
    </location>
</feature>
<reference evidence="2 3" key="1">
    <citation type="journal article" date="2019" name="Stand. Genomic Sci.">
        <title>Draft Whole-Genome Sequence of a Novel Chryseobacterium viscerum Strain Isolated from Fresh Water at Dripping Springs, New Mexico.</title>
        <authorList>
            <person name="Kyndt J.A."/>
            <person name="Moore T.C."/>
        </authorList>
    </citation>
    <scope>NUCLEOTIDE SEQUENCE [LARGE SCALE GENOMIC DNA]</scope>
    <source>
        <strain evidence="2 3">DPS</strain>
    </source>
</reference>
<name>A0A5N4BSK0_9FLAO</name>
<proteinExistence type="predicted"/>